<dbReference type="InterPro" id="IPR005119">
    <property type="entry name" value="LysR_subst-bd"/>
</dbReference>
<dbReference type="Proteomes" id="UP000020766">
    <property type="component" value="Unassembled WGS sequence"/>
</dbReference>
<gene>
    <name evidence="6" type="ORF">AX13_06435</name>
</gene>
<dbReference type="InterPro" id="IPR050950">
    <property type="entry name" value="HTH-type_LysR_regulators"/>
</dbReference>
<dbReference type="EMBL" id="JBOK01000002">
    <property type="protein sequence ID" value="EXU81428.1"/>
    <property type="molecule type" value="Genomic_DNA"/>
</dbReference>
<comment type="caution">
    <text evidence="6">The sequence shown here is derived from an EMBL/GenBank/DDBJ whole genome shotgun (WGS) entry which is preliminary data.</text>
</comment>
<name>A0A014NPM9_9BURK</name>
<dbReference type="GO" id="GO:0003677">
    <property type="term" value="F:DNA binding"/>
    <property type="evidence" value="ECO:0007669"/>
    <property type="project" value="UniProtKB-KW"/>
</dbReference>
<evidence type="ECO:0000256" key="4">
    <source>
        <dbReference type="ARBA" id="ARBA00023163"/>
    </source>
</evidence>
<dbReference type="Pfam" id="PF00126">
    <property type="entry name" value="HTH_1"/>
    <property type="match status" value="1"/>
</dbReference>
<dbReference type="InterPro" id="IPR000847">
    <property type="entry name" value="LysR_HTH_N"/>
</dbReference>
<dbReference type="InterPro" id="IPR036388">
    <property type="entry name" value="WH-like_DNA-bd_sf"/>
</dbReference>
<dbReference type="GO" id="GO:0003700">
    <property type="term" value="F:DNA-binding transcription factor activity"/>
    <property type="evidence" value="ECO:0007669"/>
    <property type="project" value="InterPro"/>
</dbReference>
<dbReference type="PANTHER" id="PTHR30419:SF8">
    <property type="entry name" value="NITROGEN ASSIMILATION TRANSCRIPTIONAL ACTIVATOR-RELATED"/>
    <property type="match status" value="1"/>
</dbReference>
<dbReference type="FunFam" id="1.10.10.10:FF:000001">
    <property type="entry name" value="LysR family transcriptional regulator"/>
    <property type="match status" value="1"/>
</dbReference>
<sequence length="303" mass="34012">MDLRALRYFIEVVRQNGFTRAAETLHVTQPTISKMVKALEDELGGPLLLREGRGVQLTDAGQVVHDRGLEMLEQARLLRQQVAEVDDITRGELSVGIMPTAGHYMAPVIARFQQRFPGVNLQVNEQGARAHYQMIQEGQLDLALGLFDAPDPAVERYTVARQSTRVVLPAHRVIDPNLPMRWQDLRELPLVLYTSDFALHEHVLQQCAAAGFTPRVTLQTRYWDFIGHLVAADVGVAVMFEHVIAQYDPQRVASRPLVGPAITWDVALMWRPGYLSRAARAWLDCVREVYPPAEAHAPVTSKT</sequence>
<dbReference type="SUPFAM" id="SSF46785">
    <property type="entry name" value="Winged helix' DNA-binding domain"/>
    <property type="match status" value="1"/>
</dbReference>
<evidence type="ECO:0000259" key="5">
    <source>
        <dbReference type="PROSITE" id="PS50931"/>
    </source>
</evidence>
<evidence type="ECO:0000313" key="7">
    <source>
        <dbReference type="Proteomes" id="UP000020766"/>
    </source>
</evidence>
<dbReference type="InterPro" id="IPR036390">
    <property type="entry name" value="WH_DNA-bd_sf"/>
</dbReference>
<proteinExistence type="inferred from homology"/>
<protein>
    <submittedName>
        <fullName evidence="6">LysR family transcriptional regulator</fullName>
    </submittedName>
</protein>
<organism evidence="6 7">
    <name type="scientific">Comamonas aquatica DA1877</name>
    <dbReference type="NCBI Taxonomy" id="1457173"/>
    <lineage>
        <taxon>Bacteria</taxon>
        <taxon>Pseudomonadati</taxon>
        <taxon>Pseudomonadota</taxon>
        <taxon>Betaproteobacteria</taxon>
        <taxon>Burkholderiales</taxon>
        <taxon>Comamonadaceae</taxon>
        <taxon>Comamonas</taxon>
    </lineage>
</organism>
<comment type="similarity">
    <text evidence="1">Belongs to the LysR transcriptional regulatory family.</text>
</comment>
<dbReference type="GO" id="GO:0005829">
    <property type="term" value="C:cytosol"/>
    <property type="evidence" value="ECO:0007669"/>
    <property type="project" value="TreeGrafter"/>
</dbReference>
<dbReference type="STRING" id="225991.MA05_01335"/>
<accession>A0A014NPM9</accession>
<keyword evidence="2" id="KW-0805">Transcription regulation</keyword>
<dbReference type="PRINTS" id="PR00039">
    <property type="entry name" value="HTHLYSR"/>
</dbReference>
<keyword evidence="4" id="KW-0804">Transcription</keyword>
<dbReference type="AlphaFoldDB" id="A0A014NPM9"/>
<dbReference type="SUPFAM" id="SSF53850">
    <property type="entry name" value="Periplasmic binding protein-like II"/>
    <property type="match status" value="1"/>
</dbReference>
<dbReference type="Gene3D" id="1.10.10.10">
    <property type="entry name" value="Winged helix-like DNA-binding domain superfamily/Winged helix DNA-binding domain"/>
    <property type="match status" value="1"/>
</dbReference>
<evidence type="ECO:0000256" key="1">
    <source>
        <dbReference type="ARBA" id="ARBA00009437"/>
    </source>
</evidence>
<dbReference type="PROSITE" id="PS50931">
    <property type="entry name" value="HTH_LYSR"/>
    <property type="match status" value="1"/>
</dbReference>
<dbReference type="PANTHER" id="PTHR30419">
    <property type="entry name" value="HTH-TYPE TRANSCRIPTIONAL REGULATOR YBHD"/>
    <property type="match status" value="1"/>
</dbReference>
<dbReference type="PATRIC" id="fig|1457173.3.peg.287"/>
<keyword evidence="7" id="KW-1185">Reference proteome</keyword>
<dbReference type="RefSeq" id="WP_043378230.1">
    <property type="nucleotide sequence ID" value="NZ_JBOK01000002.1"/>
</dbReference>
<feature type="domain" description="HTH lysR-type" evidence="5">
    <location>
        <begin position="1"/>
        <end position="58"/>
    </location>
</feature>
<evidence type="ECO:0000256" key="2">
    <source>
        <dbReference type="ARBA" id="ARBA00023015"/>
    </source>
</evidence>
<evidence type="ECO:0000256" key="3">
    <source>
        <dbReference type="ARBA" id="ARBA00023125"/>
    </source>
</evidence>
<reference evidence="6 7" key="1">
    <citation type="submission" date="2014-01" db="EMBL/GenBank/DDBJ databases">
        <title>Interspecies Systems Biology Uncovers Metabolites Affecting C. elegans Gene Expression and Life History Traits.</title>
        <authorList>
            <person name="Watson E."/>
            <person name="Macneil L.T."/>
            <person name="Ritter A.D."/>
            <person name="Yilmaz L.S."/>
            <person name="Rosebrock A.P."/>
            <person name="Caudy A.A."/>
            <person name="Walhout A.J."/>
        </authorList>
    </citation>
    <scope>NUCLEOTIDE SEQUENCE [LARGE SCALE GENOMIC DNA]</scope>
    <source>
        <strain evidence="6 7">DA1877</strain>
    </source>
</reference>
<keyword evidence="3" id="KW-0238">DNA-binding</keyword>
<evidence type="ECO:0000313" key="6">
    <source>
        <dbReference type="EMBL" id="EXU81428.1"/>
    </source>
</evidence>
<dbReference type="Pfam" id="PF03466">
    <property type="entry name" value="LysR_substrate"/>
    <property type="match status" value="1"/>
</dbReference>
<dbReference type="Gene3D" id="3.40.190.290">
    <property type="match status" value="1"/>
</dbReference>